<dbReference type="EMBL" id="CYGX02000019">
    <property type="protein sequence ID" value="SIT39250.1"/>
    <property type="molecule type" value="Genomic_DNA"/>
</dbReference>
<proteinExistence type="predicted"/>
<dbReference type="Proteomes" id="UP000187012">
    <property type="component" value="Unassembled WGS sequence"/>
</dbReference>
<sequence length="57" mass="6760">MNGPNRTRMSVPDLPDSHTIEAMCHADPDRLYLNGPRRSLRSWTRLVIRHELVKRRH</sequence>
<protein>
    <submittedName>
        <fullName evidence="1">Uncharacterized protein</fullName>
    </submittedName>
</protein>
<evidence type="ECO:0000313" key="1">
    <source>
        <dbReference type="EMBL" id="SIT39250.1"/>
    </source>
</evidence>
<reference evidence="1 2" key="1">
    <citation type="submission" date="2016-12" db="EMBL/GenBank/DDBJ databases">
        <authorList>
            <person name="Song W.-J."/>
            <person name="Kurnit D.M."/>
        </authorList>
    </citation>
    <scope>NUCLEOTIDE SEQUENCE [LARGE SCALE GENOMIC DNA]</scope>
    <source>
        <strain evidence="1 2">STM7296</strain>
    </source>
</reference>
<accession>A0A1N7RVV9</accession>
<organism evidence="1 2">
    <name type="scientific">Paraburkholderia ribeironis</name>
    <dbReference type="NCBI Taxonomy" id="1247936"/>
    <lineage>
        <taxon>Bacteria</taxon>
        <taxon>Pseudomonadati</taxon>
        <taxon>Pseudomonadota</taxon>
        <taxon>Betaproteobacteria</taxon>
        <taxon>Burkholderiales</taxon>
        <taxon>Burkholderiaceae</taxon>
        <taxon>Paraburkholderia</taxon>
    </lineage>
</organism>
<keyword evidence="2" id="KW-1185">Reference proteome</keyword>
<evidence type="ECO:0000313" key="2">
    <source>
        <dbReference type="Proteomes" id="UP000187012"/>
    </source>
</evidence>
<gene>
    <name evidence="1" type="ORF">BN2475_190148</name>
</gene>
<name>A0A1N7RVV9_9BURK</name>
<dbReference type="AlphaFoldDB" id="A0A1N7RVV9"/>